<accession>A0A917YF03</accession>
<dbReference type="Proteomes" id="UP000600365">
    <property type="component" value="Unassembled WGS sequence"/>
</dbReference>
<proteinExistence type="predicted"/>
<comment type="caution">
    <text evidence="2">The sequence shown here is derived from an EMBL/GenBank/DDBJ whole genome shotgun (WGS) entry which is preliminary data.</text>
</comment>
<feature type="region of interest" description="Disordered" evidence="1">
    <location>
        <begin position="20"/>
        <end position="61"/>
    </location>
</feature>
<protein>
    <submittedName>
        <fullName evidence="2">Uncharacterized protein</fullName>
    </submittedName>
</protein>
<evidence type="ECO:0000313" key="3">
    <source>
        <dbReference type="Proteomes" id="UP000600365"/>
    </source>
</evidence>
<evidence type="ECO:0000313" key="2">
    <source>
        <dbReference type="EMBL" id="GGN93622.1"/>
    </source>
</evidence>
<organism evidence="2 3">
    <name type="scientific">Streptomyces albiflavescens</name>
    <dbReference type="NCBI Taxonomy" id="1623582"/>
    <lineage>
        <taxon>Bacteria</taxon>
        <taxon>Bacillati</taxon>
        <taxon>Actinomycetota</taxon>
        <taxon>Actinomycetes</taxon>
        <taxon>Kitasatosporales</taxon>
        <taxon>Streptomycetaceae</taxon>
        <taxon>Streptomyces</taxon>
    </lineage>
</organism>
<evidence type="ECO:0000256" key="1">
    <source>
        <dbReference type="SAM" id="MobiDB-lite"/>
    </source>
</evidence>
<dbReference type="EMBL" id="BMMM01000028">
    <property type="protein sequence ID" value="GGN93622.1"/>
    <property type="molecule type" value="Genomic_DNA"/>
</dbReference>
<name>A0A917YF03_9ACTN</name>
<keyword evidence="3" id="KW-1185">Reference proteome</keyword>
<gene>
    <name evidence="2" type="ORF">GCM10011579_092260</name>
</gene>
<reference evidence="2 3" key="1">
    <citation type="journal article" date="2014" name="Int. J. Syst. Evol. Microbiol.">
        <title>Complete genome sequence of Corynebacterium casei LMG S-19264T (=DSM 44701T), isolated from a smear-ripened cheese.</title>
        <authorList>
            <consortium name="US DOE Joint Genome Institute (JGI-PGF)"/>
            <person name="Walter F."/>
            <person name="Albersmeier A."/>
            <person name="Kalinowski J."/>
            <person name="Ruckert C."/>
        </authorList>
    </citation>
    <scope>NUCLEOTIDE SEQUENCE [LARGE SCALE GENOMIC DNA]</scope>
    <source>
        <strain evidence="2 3">CGMCC 4.7111</strain>
    </source>
</reference>
<feature type="compositionally biased region" description="Polar residues" evidence="1">
    <location>
        <begin position="22"/>
        <end position="34"/>
    </location>
</feature>
<sequence>MLSLRTMAVVYAPRAYMKDPISITSPSGPNTHAVTASPRPLRIPIPSPHGTPARAEASGSL</sequence>
<dbReference type="AlphaFoldDB" id="A0A917YF03"/>